<dbReference type="EMBL" id="CP000237">
    <property type="protein sequence ID" value="ABD45739.1"/>
    <property type="molecule type" value="Genomic_DNA"/>
</dbReference>
<evidence type="ECO:0000256" key="5">
    <source>
        <dbReference type="ARBA" id="ARBA00022619"/>
    </source>
</evidence>
<dbReference type="PANTHER" id="PTHR21327:SF18">
    <property type="entry name" value="3,4-DIHYDROXY-2-BUTANONE 4-PHOSPHATE SYNTHASE"/>
    <property type="match status" value="1"/>
</dbReference>
<dbReference type="HOGENOM" id="CLU_020273_3_0_5"/>
<comment type="function">
    <text evidence="1">Catalyzes the conversion of D-ribulose 5-phosphate to formate and 3,4-dihydroxy-2-butanone 4-phosphate.</text>
</comment>
<organism evidence="7 8">
    <name type="scientific">Ehrlichia sennetsu (strain ATCC VR-367 / Miyayama)</name>
    <name type="common">Neorickettsia sennetsu</name>
    <dbReference type="NCBI Taxonomy" id="222891"/>
    <lineage>
        <taxon>Bacteria</taxon>
        <taxon>Pseudomonadati</taxon>
        <taxon>Pseudomonadota</taxon>
        <taxon>Alphaproteobacteria</taxon>
        <taxon>Rickettsiales</taxon>
        <taxon>Anaplasmataceae</taxon>
        <taxon>Ehrlichia</taxon>
    </lineage>
</organism>
<reference evidence="7 8" key="1">
    <citation type="journal article" date="2006" name="PLoS Genet.">
        <title>Comparative genomics of emerging human ehrlichiosis agents.</title>
        <authorList>
            <person name="Dunning Hotopp J.C."/>
            <person name="Lin M."/>
            <person name="Madupu R."/>
            <person name="Crabtree J."/>
            <person name="Angiuoli S.V."/>
            <person name="Eisen J.A."/>
            <person name="Seshadri R."/>
            <person name="Ren Q."/>
            <person name="Wu M."/>
            <person name="Utterback T.R."/>
            <person name="Smith S."/>
            <person name="Lewis M."/>
            <person name="Khouri H."/>
            <person name="Zhang C."/>
            <person name="Niu H."/>
            <person name="Lin Q."/>
            <person name="Ohashi N."/>
            <person name="Zhi N."/>
            <person name="Nelson W."/>
            <person name="Brinkac L.M."/>
            <person name="Dodson R.J."/>
            <person name="Rosovitz M.J."/>
            <person name="Sundaram J."/>
            <person name="Daugherty S.C."/>
            <person name="Davidsen T."/>
            <person name="Durkin A.S."/>
            <person name="Gwinn M."/>
            <person name="Haft D.H."/>
            <person name="Selengut J.D."/>
            <person name="Sullivan S.A."/>
            <person name="Zafar N."/>
            <person name="Zhou L."/>
            <person name="Benahmed F."/>
            <person name="Forberger H."/>
            <person name="Halpin R."/>
            <person name="Mulligan S."/>
            <person name="Robinson J."/>
            <person name="White O."/>
            <person name="Rikihisa Y."/>
            <person name="Tettelin H."/>
        </authorList>
    </citation>
    <scope>NUCLEOTIDE SEQUENCE [LARGE SCALE GENOMIC DNA]</scope>
    <source>
        <strain evidence="8">ATCC VR-367 / Miyayama</strain>
    </source>
</reference>
<accession>Q2GDB9</accession>
<gene>
    <name evidence="7" type="primary">ribB</name>
    <name evidence="7" type="ordered locus">NSE_0649</name>
</gene>
<dbReference type="KEGG" id="nse:NSE_0649"/>
<dbReference type="AlphaFoldDB" id="Q2GDB9"/>
<dbReference type="Gene3D" id="3.90.870.10">
    <property type="entry name" value="DHBP synthase"/>
    <property type="match status" value="1"/>
</dbReference>
<dbReference type="SUPFAM" id="SSF55821">
    <property type="entry name" value="YrdC/RibB"/>
    <property type="match status" value="1"/>
</dbReference>
<keyword evidence="8" id="KW-1185">Reference proteome</keyword>
<dbReference type="RefSeq" id="WP_011452033.1">
    <property type="nucleotide sequence ID" value="NC_007798.1"/>
</dbReference>
<evidence type="ECO:0000313" key="7">
    <source>
        <dbReference type="EMBL" id="ABD45739.1"/>
    </source>
</evidence>
<dbReference type="Proteomes" id="UP000001942">
    <property type="component" value="Chromosome"/>
</dbReference>
<dbReference type="STRING" id="222891.NSE_0649"/>
<proteinExistence type="predicted"/>
<dbReference type="Pfam" id="PF00926">
    <property type="entry name" value="DHBP_synthase"/>
    <property type="match status" value="1"/>
</dbReference>
<evidence type="ECO:0000256" key="6">
    <source>
        <dbReference type="ARBA" id="ARBA00022723"/>
    </source>
</evidence>
<dbReference type="eggNOG" id="COG0108">
    <property type="taxonomic scope" value="Bacteria"/>
</dbReference>
<dbReference type="PANTHER" id="PTHR21327">
    <property type="entry name" value="GTP CYCLOHYDROLASE II-RELATED"/>
    <property type="match status" value="1"/>
</dbReference>
<name>Q2GDB9_EHRS3</name>
<dbReference type="UniPathway" id="UPA00275">
    <property type="reaction ID" value="UER00399"/>
</dbReference>
<dbReference type="GO" id="GO:0005829">
    <property type="term" value="C:cytosol"/>
    <property type="evidence" value="ECO:0007669"/>
    <property type="project" value="TreeGrafter"/>
</dbReference>
<dbReference type="OrthoDB" id="9793111at2"/>
<sequence length="210" mass="23257">MFSTVEEVIHQLKERNKPFVLVDSSDRENEGDIVVPVQILTSEIMNFVVTHCRGLPCVCVTKSLCEKLGLDLIKRSDSCESSNVARFVTTIEAKEGVSTGISVRDRVRTMRLLANDNVDKDSFVSPGHVFPLMIEEGGLMVRSGHTEGAATFARLAGFKSESMLCEILDEAGDAARLPYLTDFARKYDLCLTSIDLLITYLKEKGTSILF</sequence>
<dbReference type="GO" id="GO:0009231">
    <property type="term" value="P:riboflavin biosynthetic process"/>
    <property type="evidence" value="ECO:0007669"/>
    <property type="project" value="UniProtKB-UniPathway"/>
</dbReference>
<keyword evidence="6" id="KW-0479">Metal-binding</keyword>
<dbReference type="EC" id="4.1.99.12" evidence="3"/>
<keyword evidence="5" id="KW-0686">Riboflavin biosynthesis</keyword>
<evidence type="ECO:0000313" key="8">
    <source>
        <dbReference type="Proteomes" id="UP000001942"/>
    </source>
</evidence>
<dbReference type="GO" id="GO:0046872">
    <property type="term" value="F:metal ion binding"/>
    <property type="evidence" value="ECO:0007669"/>
    <property type="project" value="UniProtKB-KW"/>
</dbReference>
<evidence type="ECO:0000256" key="1">
    <source>
        <dbReference type="ARBA" id="ARBA00002284"/>
    </source>
</evidence>
<comment type="pathway">
    <text evidence="2">Cofactor biosynthesis; riboflavin biosynthesis; 2-hydroxy-3-oxobutyl phosphate from D-ribulose 5-phosphate: step 1/1.</text>
</comment>
<evidence type="ECO:0000256" key="4">
    <source>
        <dbReference type="ARBA" id="ARBA00018836"/>
    </source>
</evidence>
<dbReference type="InterPro" id="IPR000422">
    <property type="entry name" value="DHBP_synthase_RibB"/>
</dbReference>
<protein>
    <recommendedName>
        <fullName evidence="4">3,4-dihydroxy-2-butanone 4-phosphate synthase</fullName>
        <ecNumber evidence="3">4.1.99.12</ecNumber>
    </recommendedName>
</protein>
<dbReference type="InterPro" id="IPR017945">
    <property type="entry name" value="DHBP_synth_RibB-like_a/b_dom"/>
</dbReference>
<evidence type="ECO:0000256" key="2">
    <source>
        <dbReference type="ARBA" id="ARBA00004904"/>
    </source>
</evidence>
<dbReference type="GO" id="GO:0008686">
    <property type="term" value="F:3,4-dihydroxy-2-butanone-4-phosphate synthase activity"/>
    <property type="evidence" value="ECO:0007669"/>
    <property type="project" value="UniProtKB-EC"/>
</dbReference>
<evidence type="ECO:0000256" key="3">
    <source>
        <dbReference type="ARBA" id="ARBA00012153"/>
    </source>
</evidence>